<evidence type="ECO:0000313" key="7">
    <source>
        <dbReference type="EMBL" id="MBC9717013.1"/>
    </source>
</evidence>
<name>A0ABR7SRR5_9ACTN</name>
<dbReference type="Gene3D" id="3.50.50.100">
    <property type="match status" value="1"/>
</dbReference>
<dbReference type="InterPro" id="IPR023753">
    <property type="entry name" value="FAD/NAD-binding_dom"/>
</dbReference>
<comment type="cofactor">
    <cofactor evidence="1">
        <name>FAD</name>
        <dbReference type="ChEBI" id="CHEBI:57692"/>
    </cofactor>
</comment>
<dbReference type="InterPro" id="IPR036188">
    <property type="entry name" value="FAD/NAD-bd_sf"/>
</dbReference>
<dbReference type="PANTHER" id="PTHR42913">
    <property type="entry name" value="APOPTOSIS-INDUCING FACTOR 1"/>
    <property type="match status" value="1"/>
</dbReference>
<evidence type="ECO:0000256" key="5">
    <source>
        <dbReference type="ARBA" id="ARBA00023002"/>
    </source>
</evidence>
<comment type="similarity">
    <text evidence="2">Belongs to the NADH dehydrogenase family.</text>
</comment>
<dbReference type="InterPro" id="IPR051169">
    <property type="entry name" value="NADH-Q_oxidoreductase"/>
</dbReference>
<dbReference type="Pfam" id="PF07992">
    <property type="entry name" value="Pyr_redox_2"/>
    <property type="match status" value="1"/>
</dbReference>
<evidence type="ECO:0000256" key="4">
    <source>
        <dbReference type="ARBA" id="ARBA00022827"/>
    </source>
</evidence>
<organism evidence="7 8">
    <name type="scientific">Streptomyces polyasparticus</name>
    <dbReference type="NCBI Taxonomy" id="2767826"/>
    <lineage>
        <taxon>Bacteria</taxon>
        <taxon>Bacillati</taxon>
        <taxon>Actinomycetota</taxon>
        <taxon>Actinomycetes</taxon>
        <taxon>Kitasatosporales</taxon>
        <taxon>Streptomycetaceae</taxon>
        <taxon>Streptomyces</taxon>
    </lineage>
</organism>
<evidence type="ECO:0000256" key="2">
    <source>
        <dbReference type="ARBA" id="ARBA00005272"/>
    </source>
</evidence>
<keyword evidence="4" id="KW-0274">FAD</keyword>
<protein>
    <submittedName>
        <fullName evidence="7">FAD-dependent oxidoreductase</fullName>
    </submittedName>
</protein>
<dbReference type="EMBL" id="JACTVJ010000017">
    <property type="protein sequence ID" value="MBC9717013.1"/>
    <property type="molecule type" value="Genomic_DNA"/>
</dbReference>
<dbReference type="SUPFAM" id="SSF51905">
    <property type="entry name" value="FAD/NAD(P)-binding domain"/>
    <property type="match status" value="1"/>
</dbReference>
<keyword evidence="8" id="KW-1185">Reference proteome</keyword>
<gene>
    <name evidence="7" type="ORF">H9Y04_31220</name>
</gene>
<reference evidence="7 8" key="1">
    <citation type="submission" date="2020-08" db="EMBL/GenBank/DDBJ databases">
        <title>Genemic of Streptomyces polyaspartic.</title>
        <authorList>
            <person name="Liu W."/>
        </authorList>
    </citation>
    <scope>NUCLEOTIDE SEQUENCE [LARGE SCALE GENOMIC DNA]</scope>
    <source>
        <strain evidence="7 8">TRM66268-LWL</strain>
    </source>
</reference>
<proteinExistence type="inferred from homology"/>
<comment type="caution">
    <text evidence="7">The sequence shown here is derived from an EMBL/GenBank/DDBJ whole genome shotgun (WGS) entry which is preliminary data.</text>
</comment>
<evidence type="ECO:0000313" key="8">
    <source>
        <dbReference type="Proteomes" id="UP000642284"/>
    </source>
</evidence>
<evidence type="ECO:0000259" key="6">
    <source>
        <dbReference type="Pfam" id="PF07992"/>
    </source>
</evidence>
<sequence>MNAQQQTGIGTHRVVVLGAGYAGLSAAVQLAGRVRRRGGVEITLVNAEARFTERMRLHLTATGRKTAELDLGTLLDGTGVRFARGWVTAIDARARTVRVDDDRELAYDTLVYGLGGVADTAAVPGAEDHAYTVNDPGMNSRACCSSHHWL</sequence>
<dbReference type="Proteomes" id="UP000642284">
    <property type="component" value="Unassembled WGS sequence"/>
</dbReference>
<evidence type="ECO:0000256" key="3">
    <source>
        <dbReference type="ARBA" id="ARBA00022630"/>
    </source>
</evidence>
<feature type="domain" description="FAD/NAD(P)-binding" evidence="6">
    <location>
        <begin position="13"/>
        <end position="132"/>
    </location>
</feature>
<evidence type="ECO:0000256" key="1">
    <source>
        <dbReference type="ARBA" id="ARBA00001974"/>
    </source>
</evidence>
<dbReference type="PANTHER" id="PTHR42913:SF3">
    <property type="entry name" value="64 KDA MITOCHONDRIAL NADH DEHYDROGENASE (EUROFUNG)"/>
    <property type="match status" value="1"/>
</dbReference>
<accession>A0ABR7SRR5</accession>
<keyword evidence="3" id="KW-0285">Flavoprotein</keyword>
<keyword evidence="5" id="KW-0560">Oxidoreductase</keyword>